<dbReference type="AlphaFoldDB" id="A0A915L413"/>
<sequence length="65" mass="7446">MYAALGVSVNSEFFDQGVDCALDEETETFPRQKHEPALHEMHSHKTSRSSINYDRDSQCNRTATR</sequence>
<evidence type="ECO:0000313" key="3">
    <source>
        <dbReference type="WBParaSite" id="nRc.2.0.1.t45819-RA"/>
    </source>
</evidence>
<keyword evidence="2" id="KW-1185">Reference proteome</keyword>
<evidence type="ECO:0000256" key="1">
    <source>
        <dbReference type="SAM" id="MobiDB-lite"/>
    </source>
</evidence>
<evidence type="ECO:0000313" key="2">
    <source>
        <dbReference type="Proteomes" id="UP000887565"/>
    </source>
</evidence>
<protein>
    <submittedName>
        <fullName evidence="3">Uncharacterized protein</fullName>
    </submittedName>
</protein>
<dbReference type="Proteomes" id="UP000887565">
    <property type="component" value="Unplaced"/>
</dbReference>
<feature type="region of interest" description="Disordered" evidence="1">
    <location>
        <begin position="30"/>
        <end position="65"/>
    </location>
</feature>
<name>A0A915L413_ROMCU</name>
<reference evidence="3" key="1">
    <citation type="submission" date="2022-11" db="UniProtKB">
        <authorList>
            <consortium name="WormBaseParasite"/>
        </authorList>
    </citation>
    <scope>IDENTIFICATION</scope>
</reference>
<accession>A0A915L413</accession>
<feature type="compositionally biased region" description="Basic and acidic residues" evidence="1">
    <location>
        <begin position="30"/>
        <end position="43"/>
    </location>
</feature>
<organism evidence="2 3">
    <name type="scientific">Romanomermis culicivorax</name>
    <name type="common">Nematode worm</name>
    <dbReference type="NCBI Taxonomy" id="13658"/>
    <lineage>
        <taxon>Eukaryota</taxon>
        <taxon>Metazoa</taxon>
        <taxon>Ecdysozoa</taxon>
        <taxon>Nematoda</taxon>
        <taxon>Enoplea</taxon>
        <taxon>Dorylaimia</taxon>
        <taxon>Mermithida</taxon>
        <taxon>Mermithoidea</taxon>
        <taxon>Mermithidae</taxon>
        <taxon>Romanomermis</taxon>
    </lineage>
</organism>
<proteinExistence type="predicted"/>
<dbReference type="WBParaSite" id="nRc.2.0.1.t45819-RA">
    <property type="protein sequence ID" value="nRc.2.0.1.t45819-RA"/>
    <property type="gene ID" value="nRc.2.0.1.g45819"/>
</dbReference>